<evidence type="ECO:0000313" key="1">
    <source>
        <dbReference type="EMBL" id="KIM31668.1"/>
    </source>
</evidence>
<dbReference type="AlphaFoldDB" id="A0A0C2X055"/>
<sequence length="61" mass="6877">MDSSFRHRPAEPATTKASGGCFLGICLRYTEPLLITNLSSRSMWPLYFMAFNPRRIVSGHS</sequence>
<dbReference type="EMBL" id="KN824281">
    <property type="protein sequence ID" value="KIM31668.1"/>
    <property type="molecule type" value="Genomic_DNA"/>
</dbReference>
<gene>
    <name evidence="1" type="ORF">M408DRAFT_236515</name>
</gene>
<protein>
    <submittedName>
        <fullName evidence="1">Uncharacterized protein</fullName>
    </submittedName>
</protein>
<proteinExistence type="predicted"/>
<keyword evidence="2" id="KW-1185">Reference proteome</keyword>
<name>A0A0C2X055_SERVB</name>
<reference evidence="2" key="2">
    <citation type="submission" date="2015-01" db="EMBL/GenBank/DDBJ databases">
        <title>Evolutionary Origins and Diversification of the Mycorrhizal Mutualists.</title>
        <authorList>
            <consortium name="DOE Joint Genome Institute"/>
            <consortium name="Mycorrhizal Genomics Consortium"/>
            <person name="Kohler A."/>
            <person name="Kuo A."/>
            <person name="Nagy L.G."/>
            <person name="Floudas D."/>
            <person name="Copeland A."/>
            <person name="Barry K.W."/>
            <person name="Cichocki N."/>
            <person name="Veneault-Fourrey C."/>
            <person name="LaButti K."/>
            <person name="Lindquist E.A."/>
            <person name="Lipzen A."/>
            <person name="Lundell T."/>
            <person name="Morin E."/>
            <person name="Murat C."/>
            <person name="Riley R."/>
            <person name="Ohm R."/>
            <person name="Sun H."/>
            <person name="Tunlid A."/>
            <person name="Henrissat B."/>
            <person name="Grigoriev I.V."/>
            <person name="Hibbett D.S."/>
            <person name="Martin F."/>
        </authorList>
    </citation>
    <scope>NUCLEOTIDE SEQUENCE [LARGE SCALE GENOMIC DNA]</scope>
    <source>
        <strain evidence="2">MAFF 305830</strain>
    </source>
</reference>
<dbReference type="Proteomes" id="UP000054097">
    <property type="component" value="Unassembled WGS sequence"/>
</dbReference>
<dbReference type="HOGENOM" id="CLU_2924164_0_0_1"/>
<evidence type="ECO:0000313" key="2">
    <source>
        <dbReference type="Proteomes" id="UP000054097"/>
    </source>
</evidence>
<accession>A0A0C2X055</accession>
<reference evidence="1 2" key="1">
    <citation type="submission" date="2014-04" db="EMBL/GenBank/DDBJ databases">
        <authorList>
            <consortium name="DOE Joint Genome Institute"/>
            <person name="Kuo A."/>
            <person name="Zuccaro A."/>
            <person name="Kohler A."/>
            <person name="Nagy L.G."/>
            <person name="Floudas D."/>
            <person name="Copeland A."/>
            <person name="Barry K.W."/>
            <person name="Cichocki N."/>
            <person name="Veneault-Fourrey C."/>
            <person name="LaButti K."/>
            <person name="Lindquist E.A."/>
            <person name="Lipzen A."/>
            <person name="Lundell T."/>
            <person name="Morin E."/>
            <person name="Murat C."/>
            <person name="Sun H."/>
            <person name="Tunlid A."/>
            <person name="Henrissat B."/>
            <person name="Grigoriev I.V."/>
            <person name="Hibbett D.S."/>
            <person name="Martin F."/>
            <person name="Nordberg H.P."/>
            <person name="Cantor M.N."/>
            <person name="Hua S.X."/>
        </authorList>
    </citation>
    <scope>NUCLEOTIDE SEQUENCE [LARGE SCALE GENOMIC DNA]</scope>
    <source>
        <strain evidence="1 2">MAFF 305830</strain>
    </source>
</reference>
<organism evidence="1 2">
    <name type="scientific">Serendipita vermifera MAFF 305830</name>
    <dbReference type="NCBI Taxonomy" id="933852"/>
    <lineage>
        <taxon>Eukaryota</taxon>
        <taxon>Fungi</taxon>
        <taxon>Dikarya</taxon>
        <taxon>Basidiomycota</taxon>
        <taxon>Agaricomycotina</taxon>
        <taxon>Agaricomycetes</taxon>
        <taxon>Sebacinales</taxon>
        <taxon>Serendipitaceae</taxon>
        <taxon>Serendipita</taxon>
    </lineage>
</organism>